<accession>A0A2T5J2C3</accession>
<organism evidence="2 3">
    <name type="scientific">Agitococcus lubricus</name>
    <dbReference type="NCBI Taxonomy" id="1077255"/>
    <lineage>
        <taxon>Bacteria</taxon>
        <taxon>Pseudomonadati</taxon>
        <taxon>Pseudomonadota</taxon>
        <taxon>Gammaproteobacteria</taxon>
        <taxon>Moraxellales</taxon>
        <taxon>Moraxellaceae</taxon>
        <taxon>Agitococcus</taxon>
    </lineage>
</organism>
<name>A0A2T5J2C3_9GAMM</name>
<dbReference type="AlphaFoldDB" id="A0A2T5J2C3"/>
<dbReference type="RefSeq" id="WP_107864522.1">
    <property type="nucleotide sequence ID" value="NZ_QAON01000002.1"/>
</dbReference>
<dbReference type="EMBL" id="QAON01000002">
    <property type="protein sequence ID" value="PTQ90671.1"/>
    <property type="molecule type" value="Genomic_DNA"/>
</dbReference>
<reference evidence="2 3" key="1">
    <citation type="submission" date="2018-04" db="EMBL/GenBank/DDBJ databases">
        <title>Genomic Encyclopedia of Archaeal and Bacterial Type Strains, Phase II (KMG-II): from individual species to whole genera.</title>
        <authorList>
            <person name="Goeker M."/>
        </authorList>
    </citation>
    <scope>NUCLEOTIDE SEQUENCE [LARGE SCALE GENOMIC DNA]</scope>
    <source>
        <strain evidence="2 3">DSM 5822</strain>
    </source>
</reference>
<sequence length="77" mass="8709">MGILRLIIIAAIIWFVYITIKRALQNKASPSSIETPNQLMKKCAYCGVHIPEGESTQSQGYIFCSEAHRDLFLQHKS</sequence>
<keyword evidence="1" id="KW-0472">Membrane</keyword>
<feature type="transmembrane region" description="Helical" evidence="1">
    <location>
        <begin position="6"/>
        <end position="24"/>
    </location>
</feature>
<gene>
    <name evidence="2" type="ORF">C8N29_10271</name>
</gene>
<evidence type="ECO:0000256" key="1">
    <source>
        <dbReference type="SAM" id="Phobius"/>
    </source>
</evidence>
<protein>
    <recommendedName>
        <fullName evidence="4">TRASH domain-containing protein</fullName>
    </recommendedName>
</protein>
<proteinExistence type="predicted"/>
<comment type="caution">
    <text evidence="2">The sequence shown here is derived from an EMBL/GenBank/DDBJ whole genome shotgun (WGS) entry which is preliminary data.</text>
</comment>
<keyword evidence="1" id="KW-0812">Transmembrane</keyword>
<evidence type="ECO:0008006" key="4">
    <source>
        <dbReference type="Google" id="ProtNLM"/>
    </source>
</evidence>
<keyword evidence="1" id="KW-1133">Transmembrane helix</keyword>
<dbReference type="NCBIfam" id="NF041023">
    <property type="entry name" value="PP0621_fam"/>
    <property type="match status" value="1"/>
</dbReference>
<keyword evidence="3" id="KW-1185">Reference proteome</keyword>
<evidence type="ECO:0000313" key="2">
    <source>
        <dbReference type="EMBL" id="PTQ90671.1"/>
    </source>
</evidence>
<evidence type="ECO:0000313" key="3">
    <source>
        <dbReference type="Proteomes" id="UP000244223"/>
    </source>
</evidence>
<dbReference type="Proteomes" id="UP000244223">
    <property type="component" value="Unassembled WGS sequence"/>
</dbReference>
<dbReference type="InterPro" id="IPR049708">
    <property type="entry name" value="PP0621-like"/>
</dbReference>